<proteinExistence type="predicted"/>
<accession>A0A0E9UQX8</accession>
<sequence length="39" mass="4395">MLFLSVMARKQIPLNLEILSKMISTATDSKGKALVRYVK</sequence>
<reference evidence="1" key="1">
    <citation type="submission" date="2014-11" db="EMBL/GenBank/DDBJ databases">
        <authorList>
            <person name="Amaro Gonzalez C."/>
        </authorList>
    </citation>
    <scope>NUCLEOTIDE SEQUENCE</scope>
</reference>
<dbReference type="AlphaFoldDB" id="A0A0E9UQX8"/>
<reference evidence="1" key="2">
    <citation type="journal article" date="2015" name="Fish Shellfish Immunol.">
        <title>Early steps in the European eel (Anguilla anguilla)-Vibrio vulnificus interaction in the gills: Role of the RtxA13 toxin.</title>
        <authorList>
            <person name="Callol A."/>
            <person name="Pajuelo D."/>
            <person name="Ebbesson L."/>
            <person name="Teles M."/>
            <person name="MacKenzie S."/>
            <person name="Amaro C."/>
        </authorList>
    </citation>
    <scope>NUCLEOTIDE SEQUENCE</scope>
</reference>
<dbReference type="EMBL" id="GBXM01041229">
    <property type="protein sequence ID" value="JAH67348.1"/>
    <property type="molecule type" value="Transcribed_RNA"/>
</dbReference>
<name>A0A0E9UQX8_ANGAN</name>
<protein>
    <submittedName>
        <fullName evidence="1">Uncharacterized protein</fullName>
    </submittedName>
</protein>
<organism evidence="1">
    <name type="scientific">Anguilla anguilla</name>
    <name type="common">European freshwater eel</name>
    <name type="synonym">Muraena anguilla</name>
    <dbReference type="NCBI Taxonomy" id="7936"/>
    <lineage>
        <taxon>Eukaryota</taxon>
        <taxon>Metazoa</taxon>
        <taxon>Chordata</taxon>
        <taxon>Craniata</taxon>
        <taxon>Vertebrata</taxon>
        <taxon>Euteleostomi</taxon>
        <taxon>Actinopterygii</taxon>
        <taxon>Neopterygii</taxon>
        <taxon>Teleostei</taxon>
        <taxon>Anguilliformes</taxon>
        <taxon>Anguillidae</taxon>
        <taxon>Anguilla</taxon>
    </lineage>
</organism>
<evidence type="ECO:0000313" key="1">
    <source>
        <dbReference type="EMBL" id="JAH67348.1"/>
    </source>
</evidence>